<dbReference type="RefSeq" id="WP_100986274.1">
    <property type="nucleotide sequence ID" value="NZ_CP025096.1"/>
</dbReference>
<dbReference type="Pfam" id="PF13176">
    <property type="entry name" value="TPR_7"/>
    <property type="match status" value="1"/>
</dbReference>
<dbReference type="Proteomes" id="UP000232883">
    <property type="component" value="Chromosome"/>
</dbReference>
<dbReference type="InterPro" id="IPR011990">
    <property type="entry name" value="TPR-like_helical_dom_sf"/>
</dbReference>
<dbReference type="AlphaFoldDB" id="A0A2K8YTA5"/>
<sequence>MRTFISRIIVLTASMLLRTLLVQAQGFVWTPGLQQAYADLQKLETQSSQQVLARESANNGVRIFVEDYLDMLSLVTSDDDRLFTAISDREDDRLDALKKLDNTSPWQRVLLAEVRLHWAFVKLKFGKEVSASWDVIRAYKLLAENQKRFPAFLPTYKSLGTLHIMIGSVPDNYVWVANLLGLHGNIQEGQQELQRARQDPTFGLEARLIDLMVRAYVLKFTDADGQSLKRLVSDHPNNLLLHFFGATIEQKNGHSEQALAYLASRPTGKNYMALPVIENVLGDIYLQKSEYATAITHFNQFLTTYEGRNFLKDSYYKLFLCQWLANQPDAVSRPFIQKVTSVGRTTVESDKAAQKFAESYLQRGASANQKILMRARLASDGGFTDSALAYLQPYTEAKFPTIAEKAEYNYRIGRIFQRRNEPDSAISWLTRALVLSEPEQLSFGATAALQLGYIYKQKNDRTRARSFFQKAISFKHHEYKNSVDNKARAALSQF</sequence>
<dbReference type="Pfam" id="PF10300">
    <property type="entry name" value="Iml2-TPR_39"/>
    <property type="match status" value="1"/>
</dbReference>
<gene>
    <name evidence="2" type="ORF">CWM47_02885</name>
</gene>
<reference evidence="2 3" key="1">
    <citation type="submission" date="2017-11" db="EMBL/GenBank/DDBJ databases">
        <title>Taxonomic description and genome sequences of Spirosoma HA7 sp. nov., isolated from pollen microhabitat of Corylus avellana.</title>
        <authorList>
            <person name="Ambika Manirajan B."/>
            <person name="Suarez C."/>
            <person name="Ratering S."/>
            <person name="Geissler-Plaum R."/>
            <person name="Cardinale M."/>
            <person name="Sylvia S."/>
        </authorList>
    </citation>
    <scope>NUCLEOTIDE SEQUENCE [LARGE SCALE GENOMIC DNA]</scope>
    <source>
        <strain evidence="2 3">HA7</strain>
    </source>
</reference>
<dbReference type="SUPFAM" id="SSF48452">
    <property type="entry name" value="TPR-like"/>
    <property type="match status" value="1"/>
</dbReference>
<dbReference type="SMART" id="SM00028">
    <property type="entry name" value="TPR"/>
    <property type="match status" value="3"/>
</dbReference>
<dbReference type="KEGG" id="spir:CWM47_02885"/>
<keyword evidence="1" id="KW-0802">TPR repeat</keyword>
<feature type="repeat" description="TPR" evidence="1">
    <location>
        <begin position="445"/>
        <end position="478"/>
    </location>
</feature>
<keyword evidence="3" id="KW-1185">Reference proteome</keyword>
<protein>
    <submittedName>
        <fullName evidence="2">Uncharacterized protein</fullName>
    </submittedName>
</protein>
<dbReference type="PROSITE" id="PS50005">
    <property type="entry name" value="TPR"/>
    <property type="match status" value="1"/>
</dbReference>
<evidence type="ECO:0000256" key="1">
    <source>
        <dbReference type="PROSITE-ProRule" id="PRU00339"/>
    </source>
</evidence>
<organism evidence="2 3">
    <name type="scientific">Spirosoma pollinicola</name>
    <dbReference type="NCBI Taxonomy" id="2057025"/>
    <lineage>
        <taxon>Bacteria</taxon>
        <taxon>Pseudomonadati</taxon>
        <taxon>Bacteroidota</taxon>
        <taxon>Cytophagia</taxon>
        <taxon>Cytophagales</taxon>
        <taxon>Cytophagaceae</taxon>
        <taxon>Spirosoma</taxon>
    </lineage>
</organism>
<evidence type="ECO:0000313" key="2">
    <source>
        <dbReference type="EMBL" id="AUD00851.1"/>
    </source>
</evidence>
<dbReference type="InterPro" id="IPR019412">
    <property type="entry name" value="IML2/TPR_39"/>
</dbReference>
<accession>A0A2K8YTA5</accession>
<dbReference type="Gene3D" id="1.25.40.10">
    <property type="entry name" value="Tetratricopeptide repeat domain"/>
    <property type="match status" value="1"/>
</dbReference>
<dbReference type="EMBL" id="CP025096">
    <property type="protein sequence ID" value="AUD00851.1"/>
    <property type="molecule type" value="Genomic_DNA"/>
</dbReference>
<proteinExistence type="predicted"/>
<name>A0A2K8YTA5_9BACT</name>
<dbReference type="InterPro" id="IPR019734">
    <property type="entry name" value="TPR_rpt"/>
</dbReference>
<dbReference type="OrthoDB" id="1466726at2"/>
<dbReference type="Pfam" id="PF13181">
    <property type="entry name" value="TPR_8"/>
    <property type="match status" value="1"/>
</dbReference>
<evidence type="ECO:0000313" key="3">
    <source>
        <dbReference type="Proteomes" id="UP000232883"/>
    </source>
</evidence>